<evidence type="ECO:0000256" key="1">
    <source>
        <dbReference type="ARBA" id="ARBA00005044"/>
    </source>
</evidence>
<accession>A0ABR8PQ22</accession>
<evidence type="ECO:0000256" key="9">
    <source>
        <dbReference type="ARBA" id="ARBA00023141"/>
    </source>
</evidence>
<organism evidence="13 14">
    <name type="scientific">Clostridium cibarium</name>
    <dbReference type="NCBI Taxonomy" id="2762247"/>
    <lineage>
        <taxon>Bacteria</taxon>
        <taxon>Bacillati</taxon>
        <taxon>Bacillota</taxon>
        <taxon>Clostridia</taxon>
        <taxon>Eubacteriales</taxon>
        <taxon>Clostridiaceae</taxon>
        <taxon>Clostridium</taxon>
    </lineage>
</organism>
<dbReference type="HAMAP" id="MF_00300">
    <property type="entry name" value="Chorismate_synth"/>
    <property type="match status" value="1"/>
</dbReference>
<comment type="function">
    <text evidence="11">Catalyzes the anti-1,4-elimination of the C-3 phosphate and the C-6 proR hydrogen from 5-enolpyruvylshikimate-3-phosphate (EPSP) to yield chorismate, which is the branch point compound that serves as the starting substrate for the three terminal pathways of aromatic amino acid biosynthesis. This reaction introduces a second double bond into the aromatic ring system.</text>
</comment>
<keyword evidence="6 11" id="KW-0288">FMN</keyword>
<name>A0ABR8PQ22_9CLOT</name>
<comment type="pathway">
    <text evidence="1 11 12">Metabolic intermediate biosynthesis; chorismate biosynthesis; chorismate from D-erythrose 4-phosphate and phosphoenolpyruvate: step 7/7.</text>
</comment>
<dbReference type="PIRSF" id="PIRSF001456">
    <property type="entry name" value="Chorismate_synth"/>
    <property type="match status" value="1"/>
</dbReference>
<keyword evidence="5 11" id="KW-0285">Flavoprotein</keyword>
<evidence type="ECO:0000256" key="5">
    <source>
        <dbReference type="ARBA" id="ARBA00022630"/>
    </source>
</evidence>
<dbReference type="PROSITE" id="PS00787">
    <property type="entry name" value="CHORISMATE_SYNTHASE_1"/>
    <property type="match status" value="1"/>
</dbReference>
<dbReference type="InterPro" id="IPR000453">
    <property type="entry name" value="Chorismate_synth"/>
</dbReference>
<feature type="binding site" evidence="11">
    <location>
        <position position="289"/>
    </location>
    <ligand>
        <name>FMN</name>
        <dbReference type="ChEBI" id="CHEBI:58210"/>
    </ligand>
</feature>
<dbReference type="EC" id="4.2.3.5" evidence="3 11"/>
<evidence type="ECO:0000256" key="3">
    <source>
        <dbReference type="ARBA" id="ARBA00013036"/>
    </source>
</evidence>
<protein>
    <recommendedName>
        <fullName evidence="3 11">Chorismate synthase</fullName>
        <shortName evidence="11">CS</shortName>
        <ecNumber evidence="3 11">4.2.3.5</ecNumber>
    </recommendedName>
    <alternativeName>
        <fullName evidence="11">5-enolpyruvylshikimate-3-phosphate phospholyase</fullName>
    </alternativeName>
</protein>
<evidence type="ECO:0000256" key="4">
    <source>
        <dbReference type="ARBA" id="ARBA00022605"/>
    </source>
</evidence>
<dbReference type="RefSeq" id="WP_191767664.1">
    <property type="nucleotide sequence ID" value="NZ_JACSRA010000003.1"/>
</dbReference>
<dbReference type="PANTHER" id="PTHR21085:SF0">
    <property type="entry name" value="CHORISMATE SYNTHASE"/>
    <property type="match status" value="1"/>
</dbReference>
<evidence type="ECO:0000313" key="13">
    <source>
        <dbReference type="EMBL" id="MBD7910267.1"/>
    </source>
</evidence>
<evidence type="ECO:0000313" key="14">
    <source>
        <dbReference type="Proteomes" id="UP000627781"/>
    </source>
</evidence>
<dbReference type="PROSITE" id="PS00789">
    <property type="entry name" value="CHORISMATE_SYNTHASE_3"/>
    <property type="match status" value="1"/>
</dbReference>
<evidence type="ECO:0000256" key="7">
    <source>
        <dbReference type="ARBA" id="ARBA00022827"/>
    </source>
</evidence>
<dbReference type="PANTHER" id="PTHR21085">
    <property type="entry name" value="CHORISMATE SYNTHASE"/>
    <property type="match status" value="1"/>
</dbReference>
<evidence type="ECO:0000256" key="6">
    <source>
        <dbReference type="ARBA" id="ARBA00022643"/>
    </source>
</evidence>
<comment type="subunit">
    <text evidence="11">Homotetramer.</text>
</comment>
<dbReference type="GO" id="GO:0004107">
    <property type="term" value="F:chorismate synthase activity"/>
    <property type="evidence" value="ECO:0007669"/>
    <property type="project" value="UniProtKB-EC"/>
</dbReference>
<dbReference type="Pfam" id="PF01264">
    <property type="entry name" value="Chorismate_synt"/>
    <property type="match status" value="1"/>
</dbReference>
<feature type="binding site" evidence="11">
    <location>
        <position position="47"/>
    </location>
    <ligand>
        <name>NADP(+)</name>
        <dbReference type="ChEBI" id="CHEBI:58349"/>
    </ligand>
</feature>
<evidence type="ECO:0000256" key="2">
    <source>
        <dbReference type="ARBA" id="ARBA00008014"/>
    </source>
</evidence>
<comment type="similarity">
    <text evidence="2 11 12">Belongs to the chorismate synthase family.</text>
</comment>
<evidence type="ECO:0000256" key="11">
    <source>
        <dbReference type="HAMAP-Rule" id="MF_00300"/>
    </source>
</evidence>
<dbReference type="SUPFAM" id="SSF103263">
    <property type="entry name" value="Chorismate synthase, AroC"/>
    <property type="match status" value="1"/>
</dbReference>
<comment type="caution">
    <text evidence="13">The sequence shown here is derived from an EMBL/GenBank/DDBJ whole genome shotgun (WGS) entry which is preliminary data.</text>
</comment>
<keyword evidence="10 11" id="KW-0456">Lyase</keyword>
<evidence type="ECO:0000256" key="12">
    <source>
        <dbReference type="RuleBase" id="RU000605"/>
    </source>
</evidence>
<feature type="binding site" evidence="11">
    <location>
        <begin position="125"/>
        <end position="127"/>
    </location>
    <ligand>
        <name>FMN</name>
        <dbReference type="ChEBI" id="CHEBI:58210"/>
    </ligand>
</feature>
<keyword evidence="4 11" id="KW-0028">Amino-acid biosynthesis</keyword>
<dbReference type="CDD" id="cd07304">
    <property type="entry name" value="Chorismate_synthase"/>
    <property type="match status" value="1"/>
</dbReference>
<dbReference type="NCBIfam" id="TIGR00033">
    <property type="entry name" value="aroC"/>
    <property type="match status" value="1"/>
</dbReference>
<evidence type="ECO:0000256" key="10">
    <source>
        <dbReference type="ARBA" id="ARBA00023239"/>
    </source>
</evidence>
<comment type="caution">
    <text evidence="11">Lacks conserved residue(s) required for the propagation of feature annotation.</text>
</comment>
<evidence type="ECO:0000256" key="8">
    <source>
        <dbReference type="ARBA" id="ARBA00022857"/>
    </source>
</evidence>
<dbReference type="InterPro" id="IPR035904">
    <property type="entry name" value="Chorismate_synth_AroC_sf"/>
</dbReference>
<gene>
    <name evidence="11 13" type="primary">aroC</name>
    <name evidence="13" type="ORF">H9661_02750</name>
</gene>
<keyword evidence="9 11" id="KW-0057">Aromatic amino acid biosynthesis</keyword>
<dbReference type="EMBL" id="JACSRA010000003">
    <property type="protein sequence ID" value="MBD7910267.1"/>
    <property type="molecule type" value="Genomic_DNA"/>
</dbReference>
<keyword evidence="8 11" id="KW-0521">NADP</keyword>
<dbReference type="Gene3D" id="3.60.150.10">
    <property type="entry name" value="Chorismate synthase AroC"/>
    <property type="match status" value="1"/>
</dbReference>
<dbReference type="Proteomes" id="UP000627781">
    <property type="component" value="Unassembled WGS sequence"/>
</dbReference>
<dbReference type="PROSITE" id="PS00788">
    <property type="entry name" value="CHORISMATE_SYNTHASE_2"/>
    <property type="match status" value="1"/>
</dbReference>
<dbReference type="NCBIfam" id="NF003793">
    <property type="entry name" value="PRK05382.1"/>
    <property type="match status" value="1"/>
</dbReference>
<feature type="binding site" evidence="11">
    <location>
        <begin position="304"/>
        <end position="308"/>
    </location>
    <ligand>
        <name>FMN</name>
        <dbReference type="ChEBI" id="CHEBI:58210"/>
    </ligand>
</feature>
<proteinExistence type="inferred from homology"/>
<keyword evidence="14" id="KW-1185">Reference proteome</keyword>
<keyword evidence="7 11" id="KW-0274">FAD</keyword>
<comment type="catalytic activity">
    <reaction evidence="11 12">
        <text>5-O-(1-carboxyvinyl)-3-phosphoshikimate = chorismate + phosphate</text>
        <dbReference type="Rhea" id="RHEA:21020"/>
        <dbReference type="ChEBI" id="CHEBI:29748"/>
        <dbReference type="ChEBI" id="CHEBI:43474"/>
        <dbReference type="ChEBI" id="CHEBI:57701"/>
        <dbReference type="EC" id="4.2.3.5"/>
    </reaction>
</comment>
<dbReference type="InterPro" id="IPR020541">
    <property type="entry name" value="Chorismate_synthase_CS"/>
</dbReference>
<feature type="binding site" evidence="11">
    <location>
        <position position="331"/>
    </location>
    <ligand>
        <name>FMN</name>
        <dbReference type="ChEBI" id="CHEBI:58210"/>
    </ligand>
</feature>
<reference evidence="13 14" key="1">
    <citation type="submission" date="2020-08" db="EMBL/GenBank/DDBJ databases">
        <title>A Genomic Blueprint of the Chicken Gut Microbiome.</title>
        <authorList>
            <person name="Gilroy R."/>
            <person name="Ravi A."/>
            <person name="Getino M."/>
            <person name="Pursley I."/>
            <person name="Horton D.L."/>
            <person name="Alikhan N.-F."/>
            <person name="Baker D."/>
            <person name="Gharbi K."/>
            <person name="Hall N."/>
            <person name="Watson M."/>
            <person name="Adriaenssens E.M."/>
            <person name="Foster-Nyarko E."/>
            <person name="Jarju S."/>
            <person name="Secka A."/>
            <person name="Antonio M."/>
            <person name="Oren A."/>
            <person name="Chaudhuri R."/>
            <person name="La Ragione R.M."/>
            <person name="Hildebrand F."/>
            <person name="Pallen M.J."/>
        </authorList>
    </citation>
    <scope>NUCLEOTIDE SEQUENCE [LARGE SCALE GENOMIC DNA]</scope>
    <source>
        <strain evidence="13 14">Sa3CVN1</strain>
    </source>
</reference>
<comment type="cofactor">
    <cofactor evidence="11 12">
        <name>FMNH2</name>
        <dbReference type="ChEBI" id="CHEBI:57618"/>
    </cofactor>
    <text evidence="11 12">Reduced FMN (FMNH(2)).</text>
</comment>
<sequence>MSGMWGNNLKISIFGESHGNAIGVTIDGLPSGIDLDLCKIDKEMKRRAPGRNNLSTARKESDVPEILSGYFEGKTTGTPLCAVIRNVDTRSKDYGKLKDLMRPGHADYTGAIRYGGFNDYRGGGHFSGRITAPLVFAGAVCKQVLALKGIEIGAHINSIKNVKDKSFNYTSISKEDLQSFSTEELPLVDRSKEEEIRKTILDAKKKGDSVGGTIECAVVGIEPGIGNPFFDSVESILSHLLFSVPAVKGVEFGLGFGITEVYGSESNDDFYYEGDSVRTRSNNNGGILGGITSGMPIIFKVAIKPTPSISKQQDTVNIKEEKEDTLIIEGRHDPCIVQRAVPVVEAITAIGILDLIKERYGWQI</sequence>